<evidence type="ECO:0000256" key="3">
    <source>
        <dbReference type="ARBA" id="ARBA00023135"/>
    </source>
</evidence>
<evidence type="ECO:0000313" key="7">
    <source>
        <dbReference type="EMBL" id="AEA46133.1"/>
    </source>
</evidence>
<evidence type="ECO:0000256" key="1">
    <source>
        <dbReference type="ARBA" id="ARBA00004496"/>
    </source>
</evidence>
<dbReference type="HOGENOM" id="CLU_169299_1_0_2"/>
<dbReference type="PANTHER" id="PTHR17453:SF0">
    <property type="entry name" value="SIGNAL RECOGNITION PARTICLE 19 KDA PROTEIN"/>
    <property type="match status" value="1"/>
</dbReference>
<dbReference type="Pfam" id="PF01922">
    <property type="entry name" value="SRP19"/>
    <property type="match status" value="1"/>
</dbReference>
<dbReference type="eggNOG" id="arCOG01217">
    <property type="taxonomic scope" value="Archaea"/>
</dbReference>
<dbReference type="HAMAP" id="MF_00305">
    <property type="entry name" value="SRP19"/>
    <property type="match status" value="1"/>
</dbReference>
<comment type="subunit">
    <text evidence="5">Part of the signal recognition particle protein translocation system, which is composed of SRP and FtsY. Archaeal SRP consists of a 7S RNA molecule of 300 nucleotides and two protein subunits: SRP54 and SRP19.</text>
</comment>
<gene>
    <name evidence="5" type="primary">srp19</name>
    <name evidence="7" type="ordered locus">Arcve_0092</name>
</gene>
<dbReference type="SUPFAM" id="SSF69695">
    <property type="entry name" value="SRP19"/>
    <property type="match status" value="1"/>
</dbReference>
<evidence type="ECO:0000256" key="4">
    <source>
        <dbReference type="ARBA" id="ARBA00023274"/>
    </source>
</evidence>
<dbReference type="InterPro" id="IPR002778">
    <property type="entry name" value="Signal_recog_particle_SRP19"/>
</dbReference>
<comment type="similarity">
    <text evidence="5">Belongs to the SRP19 family.</text>
</comment>
<dbReference type="OrthoDB" id="56356at2157"/>
<keyword evidence="2 5" id="KW-0963">Cytoplasm</keyword>
<keyword evidence="5" id="KW-0694">RNA-binding</keyword>
<keyword evidence="8" id="KW-1185">Reference proteome</keyword>
<dbReference type="KEGG" id="ave:Arcve_0092"/>
<keyword evidence="4 5" id="KW-0687">Ribonucleoprotein</keyword>
<dbReference type="STRING" id="693661.Arcve_0092"/>
<keyword evidence="3 5" id="KW-0733">Signal recognition particle</keyword>
<name>F2KMV9_ARCVS</name>
<dbReference type="Proteomes" id="UP000008136">
    <property type="component" value="Chromosome"/>
</dbReference>
<dbReference type="GeneID" id="10393184"/>
<protein>
    <recommendedName>
        <fullName evidence="5">Signal recognition particle 19 kDa protein</fullName>
        <shortName evidence="5">SRP19</shortName>
    </recommendedName>
</protein>
<sequence>MNLRGERDRNWIIWTFNLDRRKSRKEGRKIAKKLAVSNVKLSELVEACKALNIPCRAEEKKYPKCWWEEGGRVVVPKSGSKPELMRKIAAKIAELREKKEQEKKSRKDKKKKK</sequence>
<dbReference type="AlphaFoldDB" id="F2KMV9"/>
<dbReference type="Gene3D" id="3.30.56.30">
    <property type="entry name" value="Signal recognition particle, SRP19-like subunit"/>
    <property type="match status" value="1"/>
</dbReference>
<dbReference type="GO" id="GO:0008312">
    <property type="term" value="F:7S RNA binding"/>
    <property type="evidence" value="ECO:0007669"/>
    <property type="project" value="UniProtKB-UniRule"/>
</dbReference>
<evidence type="ECO:0000313" key="8">
    <source>
        <dbReference type="Proteomes" id="UP000008136"/>
    </source>
</evidence>
<dbReference type="GO" id="GO:0006617">
    <property type="term" value="P:SRP-dependent cotranslational protein targeting to membrane, signal sequence recognition"/>
    <property type="evidence" value="ECO:0007669"/>
    <property type="project" value="TreeGrafter"/>
</dbReference>
<feature type="coiled-coil region" evidence="6">
    <location>
        <begin position="85"/>
        <end position="112"/>
    </location>
</feature>
<dbReference type="GO" id="GO:0048500">
    <property type="term" value="C:signal recognition particle"/>
    <property type="evidence" value="ECO:0007669"/>
    <property type="project" value="UniProtKB-UniRule"/>
</dbReference>
<proteinExistence type="inferred from homology"/>
<comment type="function">
    <text evidence="5">Involved in targeting and insertion of nascent membrane proteins into the cytoplasmic membrane. Binds directly to 7S RNA and mediates binding of the 54 kDa subunit of the SRP.</text>
</comment>
<evidence type="ECO:0000256" key="2">
    <source>
        <dbReference type="ARBA" id="ARBA00022490"/>
    </source>
</evidence>
<keyword evidence="6" id="KW-0175">Coiled coil</keyword>
<comment type="subcellular location">
    <subcellularLocation>
        <location evidence="1 5">Cytoplasm</location>
    </subcellularLocation>
</comment>
<dbReference type="PANTHER" id="PTHR17453">
    <property type="entry name" value="SIGNAL RECOGNITION PARTICLE 19 KD PROTEIN"/>
    <property type="match status" value="1"/>
</dbReference>
<organism evidence="7 8">
    <name type="scientific">Archaeoglobus veneficus (strain DSM 11195 / SNP6)</name>
    <dbReference type="NCBI Taxonomy" id="693661"/>
    <lineage>
        <taxon>Archaea</taxon>
        <taxon>Methanobacteriati</taxon>
        <taxon>Methanobacteriota</taxon>
        <taxon>Archaeoglobi</taxon>
        <taxon>Archaeoglobales</taxon>
        <taxon>Archaeoglobaceae</taxon>
        <taxon>Archaeoglobus</taxon>
    </lineage>
</organism>
<accession>F2KMV9</accession>
<evidence type="ECO:0000256" key="6">
    <source>
        <dbReference type="SAM" id="Coils"/>
    </source>
</evidence>
<reference evidence="7 8" key="1">
    <citation type="submission" date="2011-03" db="EMBL/GenBank/DDBJ databases">
        <title>The complete genome of Archaeoglobus veneficus SNP6.</title>
        <authorList>
            <consortium name="US DOE Joint Genome Institute (JGI-PGF)"/>
            <person name="Lucas S."/>
            <person name="Copeland A."/>
            <person name="Lapidus A."/>
            <person name="Bruce D."/>
            <person name="Goodwin L."/>
            <person name="Pitluck S."/>
            <person name="Kyrpides N."/>
            <person name="Mavromatis K."/>
            <person name="Pagani I."/>
            <person name="Ivanova N."/>
            <person name="Mikhailova N."/>
            <person name="Lu M."/>
            <person name="Detter J.C."/>
            <person name="Tapia R."/>
            <person name="Han C."/>
            <person name="Land M."/>
            <person name="Hauser L."/>
            <person name="Markowitz V."/>
            <person name="Cheng J.-F."/>
            <person name="Hugenholtz P."/>
            <person name="Woyke T."/>
            <person name="Wu D."/>
            <person name="Spring S."/>
            <person name="Brambilla E."/>
            <person name="Klenk H.-P."/>
            <person name="Eisen J.A."/>
        </authorList>
    </citation>
    <scope>NUCLEOTIDE SEQUENCE [LARGE SCALE GENOMIC DNA]</scope>
    <source>
        <strain>SNP6</strain>
    </source>
</reference>
<evidence type="ECO:0000256" key="5">
    <source>
        <dbReference type="HAMAP-Rule" id="MF_00305"/>
    </source>
</evidence>
<dbReference type="InterPro" id="IPR022938">
    <property type="entry name" value="SRP19_arc-type"/>
</dbReference>
<dbReference type="InterPro" id="IPR036521">
    <property type="entry name" value="SRP19-like_sf"/>
</dbReference>
<dbReference type="EMBL" id="CP002588">
    <property type="protein sequence ID" value="AEA46133.1"/>
    <property type="molecule type" value="Genomic_DNA"/>
</dbReference>
<dbReference type="RefSeq" id="WP_013682809.1">
    <property type="nucleotide sequence ID" value="NC_015320.1"/>
</dbReference>